<reference evidence="3 4" key="1">
    <citation type="submission" date="2023-08" db="EMBL/GenBank/DDBJ databases">
        <title>Black Yeasts Isolated from many extreme environments.</title>
        <authorList>
            <person name="Coleine C."/>
            <person name="Stajich J.E."/>
            <person name="Selbmann L."/>
        </authorList>
    </citation>
    <scope>NUCLEOTIDE SEQUENCE [LARGE SCALE GENOMIC DNA]</scope>
    <source>
        <strain evidence="3 4">CCFEE 5935</strain>
    </source>
</reference>
<dbReference type="RefSeq" id="XP_064658170.1">
    <property type="nucleotide sequence ID" value="XM_064803255.1"/>
</dbReference>
<feature type="compositionally biased region" description="Basic and acidic residues" evidence="1">
    <location>
        <begin position="103"/>
        <end position="136"/>
    </location>
</feature>
<dbReference type="PANTHER" id="PTHR22093:SF0">
    <property type="entry name" value="LEUKOCYTE RECEPTOR CLUSTER MEMBER 1"/>
    <property type="match status" value="1"/>
</dbReference>
<feature type="domain" description="CBF1-interacting co-repressor CIR N-terminal" evidence="2">
    <location>
        <begin position="10"/>
        <end position="46"/>
    </location>
</feature>
<organism evidence="3 4">
    <name type="scientific">Saxophila tyrrhenica</name>
    <dbReference type="NCBI Taxonomy" id="1690608"/>
    <lineage>
        <taxon>Eukaryota</taxon>
        <taxon>Fungi</taxon>
        <taxon>Dikarya</taxon>
        <taxon>Ascomycota</taxon>
        <taxon>Pezizomycotina</taxon>
        <taxon>Dothideomycetes</taxon>
        <taxon>Dothideomycetidae</taxon>
        <taxon>Mycosphaerellales</taxon>
        <taxon>Extremaceae</taxon>
        <taxon>Saxophila</taxon>
    </lineage>
</organism>
<keyword evidence="4" id="KW-1185">Reference proteome</keyword>
<dbReference type="InterPro" id="IPR019339">
    <property type="entry name" value="CIR_N_dom"/>
</dbReference>
<evidence type="ECO:0000313" key="3">
    <source>
        <dbReference type="EMBL" id="KAK5168704.1"/>
    </source>
</evidence>
<dbReference type="Proteomes" id="UP001337655">
    <property type="component" value="Unassembled WGS sequence"/>
</dbReference>
<name>A0AAV9P6P0_9PEZI</name>
<accession>A0AAV9P6P0</accession>
<proteinExistence type="predicted"/>
<protein>
    <recommendedName>
        <fullName evidence="2">CBF1-interacting co-repressor CIR N-terminal domain-containing protein</fullName>
    </recommendedName>
</protein>
<feature type="region of interest" description="Disordered" evidence="1">
    <location>
        <begin position="204"/>
        <end position="319"/>
    </location>
</feature>
<dbReference type="EMBL" id="JAVRRT010000009">
    <property type="protein sequence ID" value="KAK5168704.1"/>
    <property type="molecule type" value="Genomic_DNA"/>
</dbReference>
<feature type="compositionally biased region" description="Basic and acidic residues" evidence="1">
    <location>
        <begin position="18"/>
        <end position="47"/>
    </location>
</feature>
<gene>
    <name evidence="3" type="ORF">LTR77_006013</name>
</gene>
<evidence type="ECO:0000259" key="2">
    <source>
        <dbReference type="SMART" id="SM01083"/>
    </source>
</evidence>
<feature type="compositionally biased region" description="Basic and acidic residues" evidence="1">
    <location>
        <begin position="211"/>
        <end position="230"/>
    </location>
</feature>
<dbReference type="Pfam" id="PF10197">
    <property type="entry name" value="Cir_N"/>
    <property type="match status" value="1"/>
</dbReference>
<evidence type="ECO:0000256" key="1">
    <source>
        <dbReference type="SAM" id="MobiDB-lite"/>
    </source>
</evidence>
<feature type="region of interest" description="Disordered" evidence="1">
    <location>
        <begin position="152"/>
        <end position="173"/>
    </location>
</feature>
<dbReference type="PANTHER" id="PTHR22093">
    <property type="entry name" value="LEUKOCYTE RECEPTOR CLUSTER LRC MEMBER 1"/>
    <property type="match status" value="1"/>
</dbReference>
<dbReference type="AlphaFoldDB" id="A0AAV9P6P0"/>
<evidence type="ECO:0000313" key="4">
    <source>
        <dbReference type="Proteomes" id="UP001337655"/>
    </source>
</evidence>
<dbReference type="GeneID" id="89927353"/>
<feature type="region of interest" description="Disordered" evidence="1">
    <location>
        <begin position="17"/>
        <end position="136"/>
    </location>
</feature>
<sequence length="450" mass="50272">MPLHLLGKKSWNVYNTDNVERVRRDEAEAQAREEAAEQRMQAEDAARRIAILRGEEPPPLPAAEPEDEVLSASGGRKRGAEESFGRRRKKRRGEDDTDQAIRYAREDAEAGEKARESQALKGREQERDAPLVDHAGHVQLFAAPDEASIRKAAKNAEAEAEKAKKKKRDEDQYTMRFSHAAGFKKSAQQKPWYAANGAREDGTKAVALSDVQDKDVWGNEDPRRREREQSRVSSNDPFAAMQQAQRQLKRSETDREKWKRERDAEIEELKRAEERQRRREEKRDRRRREVDHRADSLEGFSLDDPVTEKSHNGGTTTSGGGVVLAVVPVTAVTTIAIGGPDMKKSSTVSSTQFHQLSYSHAPYPRKTDHPSQARITITVVGGGGGATGVAARTHVKSHAHPLRRNLSCIIKGEYITALNTVPSWIQNMDTATPTDSSQLVVIESGRVRLA</sequence>
<comment type="caution">
    <text evidence="3">The sequence shown here is derived from an EMBL/GenBank/DDBJ whole genome shotgun (WGS) entry which is preliminary data.</text>
</comment>
<feature type="compositionally biased region" description="Basic and acidic residues" evidence="1">
    <location>
        <begin position="249"/>
        <end position="296"/>
    </location>
</feature>
<feature type="compositionally biased region" description="Basic and acidic residues" evidence="1">
    <location>
        <begin position="154"/>
        <end position="173"/>
    </location>
</feature>
<feature type="region of interest" description="Disordered" evidence="1">
    <location>
        <begin position="180"/>
        <end position="199"/>
    </location>
</feature>
<dbReference type="InterPro" id="IPR039875">
    <property type="entry name" value="LENG1-like"/>
</dbReference>
<dbReference type="SMART" id="SM01083">
    <property type="entry name" value="Cir_N"/>
    <property type="match status" value="1"/>
</dbReference>